<evidence type="ECO:0000259" key="1">
    <source>
        <dbReference type="Pfam" id="PF21761"/>
    </source>
</evidence>
<evidence type="ECO:0000313" key="3">
    <source>
        <dbReference type="Proteomes" id="UP000490535"/>
    </source>
</evidence>
<sequence length="119" mass="13302">MQQSRFYAVALAGFVETTAYLNSQGIHPAESEEFAYKMIDLLKYKIKKTLNEIQNNDFSTIQATVDVYYDATVQWRDALSQSGLKGSLISAVANDLKDAQRQGYGDLGFTSQYLSAKKV</sequence>
<dbReference type="Gene3D" id="1.10.1040.10">
    <property type="entry name" value="N-(1-d-carboxylethyl)-l-norvaline Dehydrogenase, domain 2"/>
    <property type="match status" value="1"/>
</dbReference>
<comment type="caution">
    <text evidence="2">The sequence shown here is derived from an EMBL/GenBank/DDBJ whole genome shotgun (WGS) entry which is preliminary data.</text>
</comment>
<name>A0A833PBX5_ACIBZ</name>
<dbReference type="Proteomes" id="UP000490535">
    <property type="component" value="Unassembled WGS sequence"/>
</dbReference>
<protein>
    <recommendedName>
        <fullName evidence="1">NADPH-dependent reductive aminase-like C-terminal domain-containing protein</fullName>
    </recommendedName>
</protein>
<reference evidence="3" key="1">
    <citation type="journal article" date="2020" name="MBio">
        <title>Horizontal gene transfer to a defensive symbiont with a reduced genome amongst a multipartite beetle microbiome.</title>
        <authorList>
            <person name="Waterworth S.C."/>
            <person name="Florez L.V."/>
            <person name="Rees E.R."/>
            <person name="Hertweck C."/>
            <person name="Kaltenpoth M."/>
            <person name="Kwan J.C."/>
        </authorList>
    </citation>
    <scope>NUCLEOTIDE SEQUENCE [LARGE SCALE GENOMIC DNA]</scope>
</reference>
<dbReference type="AlphaFoldDB" id="A0A833PBX5"/>
<dbReference type="EMBL" id="WNDP01000152">
    <property type="protein sequence ID" value="KAF1019089.1"/>
    <property type="molecule type" value="Genomic_DNA"/>
</dbReference>
<evidence type="ECO:0000313" key="2">
    <source>
        <dbReference type="EMBL" id="KAF1019089.1"/>
    </source>
</evidence>
<gene>
    <name evidence="2" type="ORF">GAK29_04019</name>
</gene>
<dbReference type="InterPro" id="IPR048666">
    <property type="entry name" value="RedAm-like_C"/>
</dbReference>
<dbReference type="InterPro" id="IPR013328">
    <property type="entry name" value="6PGD_dom2"/>
</dbReference>
<organism evidence="2 3">
    <name type="scientific">Acinetobacter bereziniae</name>
    <name type="common">Acinetobacter genomosp. 10</name>
    <dbReference type="NCBI Taxonomy" id="106648"/>
    <lineage>
        <taxon>Bacteria</taxon>
        <taxon>Pseudomonadati</taxon>
        <taxon>Pseudomonadota</taxon>
        <taxon>Gammaproteobacteria</taxon>
        <taxon>Moraxellales</taxon>
        <taxon>Moraxellaceae</taxon>
        <taxon>Acinetobacter</taxon>
    </lineage>
</organism>
<proteinExistence type="predicted"/>
<accession>A0A833PBX5</accession>
<feature type="domain" description="NADPH-dependent reductive aminase-like C-terminal" evidence="1">
    <location>
        <begin position="10"/>
        <end position="112"/>
    </location>
</feature>
<dbReference type="Pfam" id="PF21761">
    <property type="entry name" value="RedAm-like_C"/>
    <property type="match status" value="1"/>
</dbReference>